<dbReference type="Pfam" id="PF02746">
    <property type="entry name" value="MR_MLE_N"/>
    <property type="match status" value="1"/>
</dbReference>
<keyword evidence="2" id="KW-0479">Metal-binding</keyword>
<feature type="domain" description="Mandelate racemase/muconate lactonizing enzyme C-terminal" evidence="4">
    <location>
        <begin position="137"/>
        <end position="235"/>
    </location>
</feature>
<dbReference type="AlphaFoldDB" id="A0A7D3Y1U2"/>
<dbReference type="EMBL" id="CP048104">
    <property type="protein sequence ID" value="QKG84423.1"/>
    <property type="molecule type" value="Genomic_DNA"/>
</dbReference>
<dbReference type="GO" id="GO:0016836">
    <property type="term" value="F:hydro-lyase activity"/>
    <property type="evidence" value="ECO:0007669"/>
    <property type="project" value="TreeGrafter"/>
</dbReference>
<keyword evidence="3" id="KW-0460">Magnesium</keyword>
<dbReference type="InterPro" id="IPR046945">
    <property type="entry name" value="RHMD-like"/>
</dbReference>
<sequence length="367" mass="41575">MNIESIQTYPLSHQIREPYGDANGYKSYRSCYLICIRTVDGVEGWGECMDWHPYLEQSFQERIIPYLIGKKTTDRSQLVSTVRTWHHRAATGVSMALTEILARQAGVHICDLWGGIQHRQIPVYASFQSYTDRSDWIQHSLTQVEGSLSAGYSKVKVKIGGRPLREDMKHIEGVLQLTEGKVGLAVDANQSYDVSTALSWNRVFSKGDHWLWFEEPMPLDELSSYQLFRSRCYLPVAGGENLTGPTKFAPLIHQGALDIFQPDVAHSGGIGFYQDTIKMARHFGFRVSPHTYDGFLTRLYTLFCQACLSPWSKMAEESLEPVEWDVMENPFSTLISVQPKDGEVMIPEGIGTGVELDREKLESLRLV</sequence>
<keyword evidence="6" id="KW-1185">Reference proteome</keyword>
<dbReference type="KEGG" id="kpul:GXN76_07985"/>
<dbReference type="PANTHER" id="PTHR13794">
    <property type="entry name" value="ENOLASE SUPERFAMILY, MANDELATE RACEMASE"/>
    <property type="match status" value="1"/>
</dbReference>
<name>A0A7D3Y1U2_9BACL</name>
<dbReference type="SFLD" id="SFLDG00179">
    <property type="entry name" value="mandelate_racemase"/>
    <property type="match status" value="1"/>
</dbReference>
<dbReference type="GO" id="GO:0016052">
    <property type="term" value="P:carbohydrate catabolic process"/>
    <property type="evidence" value="ECO:0007669"/>
    <property type="project" value="TreeGrafter"/>
</dbReference>
<accession>A0A7D3Y1U2</accession>
<proteinExistence type="predicted"/>
<dbReference type="SFLD" id="SFLDS00001">
    <property type="entry name" value="Enolase"/>
    <property type="match status" value="1"/>
</dbReference>
<dbReference type="CDD" id="cd03316">
    <property type="entry name" value="MR_like"/>
    <property type="match status" value="1"/>
</dbReference>
<dbReference type="RefSeq" id="WP_173222096.1">
    <property type="nucleotide sequence ID" value="NZ_CP048104.1"/>
</dbReference>
<dbReference type="SUPFAM" id="SSF54826">
    <property type="entry name" value="Enolase N-terminal domain-like"/>
    <property type="match status" value="1"/>
</dbReference>
<comment type="cofactor">
    <cofactor evidence="1">
        <name>Mg(2+)</name>
        <dbReference type="ChEBI" id="CHEBI:18420"/>
    </cofactor>
</comment>
<evidence type="ECO:0000256" key="1">
    <source>
        <dbReference type="ARBA" id="ARBA00001946"/>
    </source>
</evidence>
<evidence type="ECO:0000256" key="2">
    <source>
        <dbReference type="ARBA" id="ARBA00022723"/>
    </source>
</evidence>
<dbReference type="InterPro" id="IPR013341">
    <property type="entry name" value="Mandelate_racemase_N_dom"/>
</dbReference>
<dbReference type="Proteomes" id="UP000503088">
    <property type="component" value="Chromosome"/>
</dbReference>
<dbReference type="PANTHER" id="PTHR13794:SF58">
    <property type="entry name" value="MITOCHONDRIAL ENOLASE SUPERFAMILY MEMBER 1"/>
    <property type="match status" value="1"/>
</dbReference>
<dbReference type="SMART" id="SM00922">
    <property type="entry name" value="MR_MLE"/>
    <property type="match status" value="1"/>
</dbReference>
<dbReference type="Gene3D" id="3.30.390.10">
    <property type="entry name" value="Enolase-like, N-terminal domain"/>
    <property type="match status" value="1"/>
</dbReference>
<evidence type="ECO:0000313" key="6">
    <source>
        <dbReference type="Proteomes" id="UP000503088"/>
    </source>
</evidence>
<dbReference type="GO" id="GO:0000287">
    <property type="term" value="F:magnesium ion binding"/>
    <property type="evidence" value="ECO:0007669"/>
    <property type="project" value="TreeGrafter"/>
</dbReference>
<dbReference type="SUPFAM" id="SSF51604">
    <property type="entry name" value="Enolase C-terminal domain-like"/>
    <property type="match status" value="1"/>
</dbReference>
<protein>
    <submittedName>
        <fullName evidence="5">Mandelate racemase/muconate lactonizing enzyme family protein</fullName>
    </submittedName>
</protein>
<evidence type="ECO:0000313" key="5">
    <source>
        <dbReference type="EMBL" id="QKG84423.1"/>
    </source>
</evidence>
<reference evidence="5 6" key="1">
    <citation type="submission" date="2020-01" db="EMBL/GenBank/DDBJ databases">
        <authorList>
            <person name="Gulvik C.A."/>
            <person name="Batra D.G."/>
        </authorList>
    </citation>
    <scope>NUCLEOTIDE SEQUENCE [LARGE SCALE GENOMIC DNA]</scope>
    <source>
        <strain evidence="5 6">W9323</strain>
    </source>
</reference>
<dbReference type="InterPro" id="IPR036849">
    <property type="entry name" value="Enolase-like_C_sf"/>
</dbReference>
<evidence type="ECO:0000259" key="4">
    <source>
        <dbReference type="SMART" id="SM00922"/>
    </source>
</evidence>
<organism evidence="5 6">
    <name type="scientific">Kroppenstedtia pulmonis</name>
    <dbReference type="NCBI Taxonomy" id="1380685"/>
    <lineage>
        <taxon>Bacteria</taxon>
        <taxon>Bacillati</taxon>
        <taxon>Bacillota</taxon>
        <taxon>Bacilli</taxon>
        <taxon>Bacillales</taxon>
        <taxon>Thermoactinomycetaceae</taxon>
        <taxon>Kroppenstedtia</taxon>
    </lineage>
</organism>
<gene>
    <name evidence="5" type="ORF">GXN76_07985</name>
</gene>
<dbReference type="Gene3D" id="3.20.20.120">
    <property type="entry name" value="Enolase-like C-terminal domain"/>
    <property type="match status" value="1"/>
</dbReference>
<evidence type="ECO:0000256" key="3">
    <source>
        <dbReference type="ARBA" id="ARBA00022842"/>
    </source>
</evidence>
<dbReference type="InterPro" id="IPR029017">
    <property type="entry name" value="Enolase-like_N"/>
</dbReference>
<dbReference type="Pfam" id="PF13378">
    <property type="entry name" value="MR_MLE_C"/>
    <property type="match status" value="1"/>
</dbReference>
<dbReference type="InterPro" id="IPR013342">
    <property type="entry name" value="Mandelate_racemase_C"/>
</dbReference>
<dbReference type="InterPro" id="IPR029065">
    <property type="entry name" value="Enolase_C-like"/>
</dbReference>